<evidence type="ECO:0000313" key="1">
    <source>
        <dbReference type="EMBL" id="GER51010.1"/>
    </source>
</evidence>
<sequence>MMQPSQQTIIDFLSTILPDSSLSKRRSIISSQFSRLLLWADDPMEQSPPECCESSSSVSSNVPYLEGEKAWGTAKVTARRRAALYSSTCSLAKDSWRSILCFAGISNVSSFSCINYYGVIGGSITRENYMLKPPIYRHGCLHNGRKSSTSNKQKGDSEKFKFWKFV</sequence>
<accession>A0A5A7R006</accession>
<dbReference type="EMBL" id="BKCP01009404">
    <property type="protein sequence ID" value="GER51010.1"/>
    <property type="molecule type" value="Genomic_DNA"/>
</dbReference>
<protein>
    <submittedName>
        <fullName evidence="1">Disease resistance protein</fullName>
    </submittedName>
</protein>
<dbReference type="Proteomes" id="UP000325081">
    <property type="component" value="Unassembled WGS sequence"/>
</dbReference>
<proteinExistence type="predicted"/>
<comment type="caution">
    <text evidence="1">The sequence shown here is derived from an EMBL/GenBank/DDBJ whole genome shotgun (WGS) entry which is preliminary data.</text>
</comment>
<name>A0A5A7R006_STRAF</name>
<gene>
    <name evidence="1" type="ORF">STAS_28349</name>
</gene>
<dbReference type="AlphaFoldDB" id="A0A5A7R006"/>
<reference evidence="2" key="1">
    <citation type="journal article" date="2019" name="Curr. Biol.">
        <title>Genome Sequence of Striga asiatica Provides Insight into the Evolution of Plant Parasitism.</title>
        <authorList>
            <person name="Yoshida S."/>
            <person name="Kim S."/>
            <person name="Wafula E.K."/>
            <person name="Tanskanen J."/>
            <person name="Kim Y.M."/>
            <person name="Honaas L."/>
            <person name="Yang Z."/>
            <person name="Spallek T."/>
            <person name="Conn C.E."/>
            <person name="Ichihashi Y."/>
            <person name="Cheong K."/>
            <person name="Cui S."/>
            <person name="Der J.P."/>
            <person name="Gundlach H."/>
            <person name="Jiao Y."/>
            <person name="Hori C."/>
            <person name="Ishida J.K."/>
            <person name="Kasahara H."/>
            <person name="Kiba T."/>
            <person name="Kim M.S."/>
            <person name="Koo N."/>
            <person name="Laohavisit A."/>
            <person name="Lee Y.H."/>
            <person name="Lumba S."/>
            <person name="McCourt P."/>
            <person name="Mortimer J.C."/>
            <person name="Mutuku J.M."/>
            <person name="Nomura T."/>
            <person name="Sasaki-Sekimoto Y."/>
            <person name="Seto Y."/>
            <person name="Wang Y."/>
            <person name="Wakatake T."/>
            <person name="Sakakibara H."/>
            <person name="Demura T."/>
            <person name="Yamaguchi S."/>
            <person name="Yoneyama K."/>
            <person name="Manabe R.I."/>
            <person name="Nelson D.C."/>
            <person name="Schulman A.H."/>
            <person name="Timko M.P."/>
            <person name="dePamphilis C.W."/>
            <person name="Choi D."/>
            <person name="Shirasu K."/>
        </authorList>
    </citation>
    <scope>NUCLEOTIDE SEQUENCE [LARGE SCALE GENOMIC DNA]</scope>
    <source>
        <strain evidence="2">cv. UVA1</strain>
    </source>
</reference>
<keyword evidence="2" id="KW-1185">Reference proteome</keyword>
<organism evidence="1 2">
    <name type="scientific">Striga asiatica</name>
    <name type="common">Asiatic witchweed</name>
    <name type="synonym">Buchnera asiatica</name>
    <dbReference type="NCBI Taxonomy" id="4170"/>
    <lineage>
        <taxon>Eukaryota</taxon>
        <taxon>Viridiplantae</taxon>
        <taxon>Streptophyta</taxon>
        <taxon>Embryophyta</taxon>
        <taxon>Tracheophyta</taxon>
        <taxon>Spermatophyta</taxon>
        <taxon>Magnoliopsida</taxon>
        <taxon>eudicotyledons</taxon>
        <taxon>Gunneridae</taxon>
        <taxon>Pentapetalae</taxon>
        <taxon>asterids</taxon>
        <taxon>lamiids</taxon>
        <taxon>Lamiales</taxon>
        <taxon>Orobanchaceae</taxon>
        <taxon>Buchnereae</taxon>
        <taxon>Striga</taxon>
    </lineage>
</organism>
<evidence type="ECO:0000313" key="2">
    <source>
        <dbReference type="Proteomes" id="UP000325081"/>
    </source>
</evidence>